<proteinExistence type="predicted"/>
<dbReference type="OrthoDB" id="3236524at2"/>
<accession>A0A4Q4ZBL6</accession>
<organism evidence="2 3">
    <name type="scientific">Nocardioides guangzhouensis</name>
    <dbReference type="NCBI Taxonomy" id="2497878"/>
    <lineage>
        <taxon>Bacteria</taxon>
        <taxon>Bacillati</taxon>
        <taxon>Actinomycetota</taxon>
        <taxon>Actinomycetes</taxon>
        <taxon>Propionibacteriales</taxon>
        <taxon>Nocardioidaceae</taxon>
        <taxon>Nocardioides</taxon>
    </lineage>
</organism>
<dbReference type="Proteomes" id="UP000295198">
    <property type="component" value="Unassembled WGS sequence"/>
</dbReference>
<sequence length="114" mass="11806">MGTVDDFLAGLPDAERSAYEQVVAAALAEAPDAGQGTGYGMPALTFAGRPLLGFRVAKAHLSLVPFSAEAVAGAADLLAGFDLTKGTVHFTAATPPPDDAVRAIVRRRRAEIDR</sequence>
<feature type="domain" description="YdhG-like" evidence="1">
    <location>
        <begin position="16"/>
        <end position="107"/>
    </location>
</feature>
<dbReference type="InterPro" id="IPR014922">
    <property type="entry name" value="YdhG-like"/>
</dbReference>
<dbReference type="Gene3D" id="3.90.1150.200">
    <property type="match status" value="1"/>
</dbReference>
<name>A0A4Q4ZBL6_9ACTN</name>
<evidence type="ECO:0000313" key="3">
    <source>
        <dbReference type="Proteomes" id="UP000295198"/>
    </source>
</evidence>
<dbReference type="RefSeq" id="WP_134717883.1">
    <property type="nucleotide sequence ID" value="NZ_SDKM01000017.1"/>
</dbReference>
<evidence type="ECO:0000259" key="1">
    <source>
        <dbReference type="Pfam" id="PF08818"/>
    </source>
</evidence>
<dbReference type="SUPFAM" id="SSF159888">
    <property type="entry name" value="YdhG-like"/>
    <property type="match status" value="1"/>
</dbReference>
<reference evidence="2 3" key="1">
    <citation type="submission" date="2019-01" db="EMBL/GenBank/DDBJ databases">
        <title>Nocardioides guangzhouensis sp. nov., an actinobacterium isolated from soil.</title>
        <authorList>
            <person name="Fu Y."/>
            <person name="Cai Y."/>
            <person name="Lin Z."/>
            <person name="Chen P."/>
        </authorList>
    </citation>
    <scope>NUCLEOTIDE SEQUENCE [LARGE SCALE GENOMIC DNA]</scope>
    <source>
        <strain evidence="2 3">130</strain>
    </source>
</reference>
<evidence type="ECO:0000313" key="2">
    <source>
        <dbReference type="EMBL" id="RYP85367.1"/>
    </source>
</evidence>
<dbReference type="AlphaFoldDB" id="A0A4Q4ZBL6"/>
<keyword evidence="3" id="KW-1185">Reference proteome</keyword>
<comment type="caution">
    <text evidence="2">The sequence shown here is derived from an EMBL/GenBank/DDBJ whole genome shotgun (WGS) entry which is preliminary data.</text>
</comment>
<dbReference type="EMBL" id="SDKM01000017">
    <property type="protein sequence ID" value="RYP85367.1"/>
    <property type="molecule type" value="Genomic_DNA"/>
</dbReference>
<protein>
    <submittedName>
        <fullName evidence="2">DUF1801 domain-containing protein</fullName>
    </submittedName>
</protein>
<dbReference type="Pfam" id="PF08818">
    <property type="entry name" value="DUF1801"/>
    <property type="match status" value="1"/>
</dbReference>
<gene>
    <name evidence="2" type="ORF">EKO23_12860</name>
</gene>